<sequence>MLTGATAPAKESGGIHVSITDLRSHDGVVRACLTARPEAFPKCDKDPAALRKVVDAGERADFWFKGVAAGRYAIAVLHDENDNGKADRAITMIPTEGFGFSRDAKVRFGPPKFEEAAFELDRGNKQMPIRMRYIL</sequence>
<protein>
    <submittedName>
        <fullName evidence="1">DUF2141 domain-containing protein</fullName>
    </submittedName>
</protein>
<reference evidence="1 2" key="1">
    <citation type="submission" date="2019-12" db="EMBL/GenBank/DDBJ databases">
        <title>Genomic-based taxomic classification of the family Erythrobacteraceae.</title>
        <authorList>
            <person name="Xu L."/>
        </authorList>
    </citation>
    <scope>NUCLEOTIDE SEQUENCE [LARGE SCALE GENOMIC DNA]</scope>
    <source>
        <strain evidence="1 2">MCCC 1A09962</strain>
    </source>
</reference>
<dbReference type="Proteomes" id="UP000433104">
    <property type="component" value="Unassembled WGS sequence"/>
</dbReference>
<gene>
    <name evidence="1" type="ORF">GRI38_12870</name>
</gene>
<dbReference type="InterPro" id="IPR018673">
    <property type="entry name" value="DUF2141"/>
</dbReference>
<keyword evidence="2" id="KW-1185">Reference proteome</keyword>
<evidence type="ECO:0000313" key="2">
    <source>
        <dbReference type="Proteomes" id="UP000433104"/>
    </source>
</evidence>
<accession>A0A844ZEH1</accession>
<dbReference type="AlphaFoldDB" id="A0A844ZEH1"/>
<name>A0A844ZEH1_9SPHN</name>
<evidence type="ECO:0000313" key="1">
    <source>
        <dbReference type="EMBL" id="MXO86921.1"/>
    </source>
</evidence>
<dbReference type="EMBL" id="WTYW01000004">
    <property type="protein sequence ID" value="MXO86921.1"/>
    <property type="molecule type" value="Genomic_DNA"/>
</dbReference>
<dbReference type="OrthoDB" id="9788332at2"/>
<proteinExistence type="predicted"/>
<dbReference type="Pfam" id="PF09912">
    <property type="entry name" value="DUF2141"/>
    <property type="match status" value="1"/>
</dbReference>
<organism evidence="1 2">
    <name type="scientific">Parapontixanthobacter aurantiacus</name>
    <dbReference type="NCBI Taxonomy" id="1463599"/>
    <lineage>
        <taxon>Bacteria</taxon>
        <taxon>Pseudomonadati</taxon>
        <taxon>Pseudomonadota</taxon>
        <taxon>Alphaproteobacteria</taxon>
        <taxon>Sphingomonadales</taxon>
        <taxon>Erythrobacteraceae</taxon>
        <taxon>Parapontixanthobacter</taxon>
    </lineage>
</organism>
<comment type="caution">
    <text evidence="1">The sequence shown here is derived from an EMBL/GenBank/DDBJ whole genome shotgun (WGS) entry which is preliminary data.</text>
</comment>